<feature type="domain" description="Inner membrane protein YgaP-like transmembrane" evidence="1">
    <location>
        <begin position="1"/>
        <end position="66"/>
    </location>
</feature>
<dbReference type="EMBL" id="LTAO01000034">
    <property type="protein sequence ID" value="KYG28092.1"/>
    <property type="molecule type" value="Genomic_DNA"/>
</dbReference>
<dbReference type="STRING" id="519424.AZF04_09305"/>
<gene>
    <name evidence="2" type="ORF">AZF04_09305</name>
</gene>
<evidence type="ECO:0000313" key="3">
    <source>
        <dbReference type="Proteomes" id="UP000075806"/>
    </source>
</evidence>
<dbReference type="AlphaFoldDB" id="A0A162D4P8"/>
<dbReference type="Pfam" id="PF11127">
    <property type="entry name" value="YgaP-like_TM"/>
    <property type="match status" value="1"/>
</dbReference>
<proteinExistence type="predicted"/>
<keyword evidence="3" id="KW-1185">Reference proteome</keyword>
<name>A0A162D4P8_9BACI</name>
<dbReference type="RefSeq" id="WP_061949521.1">
    <property type="nucleotide sequence ID" value="NZ_LTAO01000034.1"/>
</dbReference>
<evidence type="ECO:0000313" key="2">
    <source>
        <dbReference type="EMBL" id="KYG28092.1"/>
    </source>
</evidence>
<protein>
    <recommendedName>
        <fullName evidence="1">Inner membrane protein YgaP-like transmembrane domain-containing protein</fullName>
    </recommendedName>
</protein>
<organism evidence="2 3">
    <name type="scientific">Alkalihalobacillus trypoxylicola</name>
    <dbReference type="NCBI Taxonomy" id="519424"/>
    <lineage>
        <taxon>Bacteria</taxon>
        <taxon>Bacillati</taxon>
        <taxon>Bacillota</taxon>
        <taxon>Bacilli</taxon>
        <taxon>Bacillales</taxon>
        <taxon>Bacillaceae</taxon>
        <taxon>Alkalihalobacillus</taxon>
    </lineage>
</organism>
<sequence length="80" mass="8688">MKQNVGIVDALIRITIGLVILTWSVSKGCSKHSKGFPLLSSLIGAMKVAEGITKFCPIIYIAEKRNSQADINPNNEFNPS</sequence>
<dbReference type="Gene3D" id="6.10.140.1340">
    <property type="match status" value="1"/>
</dbReference>
<reference evidence="2" key="1">
    <citation type="submission" date="2016-02" db="EMBL/GenBank/DDBJ databases">
        <title>Genome sequence of Bacillus trypoxylicola KCTC 13244(T).</title>
        <authorList>
            <person name="Jeong H."/>
            <person name="Park S.-H."/>
            <person name="Choi S.-K."/>
        </authorList>
    </citation>
    <scope>NUCLEOTIDE SEQUENCE [LARGE SCALE GENOMIC DNA]</scope>
    <source>
        <strain evidence="2">KCTC 13244</strain>
    </source>
</reference>
<dbReference type="InterPro" id="IPR021309">
    <property type="entry name" value="YgaP-like_TM"/>
</dbReference>
<dbReference type="Proteomes" id="UP000075806">
    <property type="component" value="Unassembled WGS sequence"/>
</dbReference>
<comment type="caution">
    <text evidence="2">The sequence shown here is derived from an EMBL/GenBank/DDBJ whole genome shotgun (WGS) entry which is preliminary data.</text>
</comment>
<accession>A0A162D4P8</accession>
<evidence type="ECO:0000259" key="1">
    <source>
        <dbReference type="Pfam" id="PF11127"/>
    </source>
</evidence>
<dbReference type="OrthoDB" id="5405951at2"/>